<dbReference type="PANTHER" id="PTHR22605:SF1">
    <property type="entry name" value="RZ-TYPE DOMAIN-CONTAINING PROTEIN"/>
    <property type="match status" value="1"/>
</dbReference>
<dbReference type="GO" id="GO:0016887">
    <property type="term" value="F:ATP hydrolysis activity"/>
    <property type="evidence" value="ECO:0007669"/>
    <property type="project" value="InterPro"/>
</dbReference>
<organism evidence="2 3">
    <name type="scientific">Rotaria socialis</name>
    <dbReference type="NCBI Taxonomy" id="392032"/>
    <lineage>
        <taxon>Eukaryota</taxon>
        <taxon>Metazoa</taxon>
        <taxon>Spiralia</taxon>
        <taxon>Gnathifera</taxon>
        <taxon>Rotifera</taxon>
        <taxon>Eurotatoria</taxon>
        <taxon>Bdelloidea</taxon>
        <taxon>Philodinida</taxon>
        <taxon>Philodinidae</taxon>
        <taxon>Rotaria</taxon>
    </lineage>
</organism>
<dbReference type="EMBL" id="CAJOBR010003760">
    <property type="protein sequence ID" value="CAF4751455.1"/>
    <property type="molecule type" value="Genomic_DNA"/>
</dbReference>
<reference evidence="2" key="1">
    <citation type="submission" date="2021-02" db="EMBL/GenBank/DDBJ databases">
        <authorList>
            <person name="Nowell W R."/>
        </authorList>
    </citation>
    <scope>NUCLEOTIDE SEQUENCE</scope>
</reference>
<dbReference type="GO" id="GO:0004842">
    <property type="term" value="F:ubiquitin-protein transferase activity"/>
    <property type="evidence" value="ECO:0007669"/>
    <property type="project" value="InterPro"/>
</dbReference>
<dbReference type="PANTHER" id="PTHR22605">
    <property type="entry name" value="RZ-TYPE DOMAIN-CONTAINING PROTEIN"/>
    <property type="match status" value="1"/>
</dbReference>
<gene>
    <name evidence="1" type="ORF">GRG538_LOCUS5297</name>
    <name evidence="2" type="ORF">QYT958_LOCUS21016</name>
</gene>
<feature type="non-terminal residue" evidence="2">
    <location>
        <position position="2658"/>
    </location>
</feature>
<comment type="caution">
    <text evidence="2">The sequence shown here is derived from an EMBL/GenBank/DDBJ whole genome shotgun (WGS) entry which is preliminary data.</text>
</comment>
<protein>
    <submittedName>
        <fullName evidence="2">Uncharacterized protein</fullName>
    </submittedName>
</protein>
<proteinExistence type="predicted"/>
<evidence type="ECO:0000313" key="2">
    <source>
        <dbReference type="EMBL" id="CAF4751455.1"/>
    </source>
</evidence>
<dbReference type="InterPro" id="IPR031248">
    <property type="entry name" value="RNF213"/>
</dbReference>
<sequence>QSKTLSFQIVLQNLQGAQLSAKPFCKRLPAVDPFFCLGSKYSRSEDIAFIFDRAIKREQQYEQNRMNTRCVVFLDEASLPDEKKMVLKVLHPYLDECKVAFVAVANKAFDAANANRMICIYRSLPSDADQKILAYGCLGLQLEQQESTTDDRLDRIIYGLCQGYRRVLSSPDIPHIFHDRDFIYMLRELRFELMNFTAVEETIIKEITPRSLLRALEDNFNGVRAEEFDKLVDQFATAVGEQCPEFQSLLTEKQQLQRNVPTILRNSMKLAPVRRRLYGRYKLIIDESEDESAVRLLFQAGILNSDPGQTALFRMSDFPDDIDNELRNVEILSNIKLCMETGKTILMINTGRIHGSLYDVFNQNFSIMSTEDSRKIFSKVAIGPKTIDVVVHEDFQCIVHIRRSEFKDIPAPFLSRFQKYSFSVSNFYSLQLRDIPSEEQKLMQEVETKARSFINHFGKEYFYGFNDETLYACLLSLIKRNAQDELYLSNIHENYNQLTIQSKPFIEQDINDKKRCFLFYIISKLLQLASPESMIFKLPTFEESTTLLLCQHYFYQQEHFNIENFLYQLISKPTSAVTDDELLATNNNVERKPNNINIKKKLMIFTRTSSSVISLNEQSKNDLFLKNNRHDVMTHISDKVDIINLAIIENSIELQEPVRAFEQSNDKSILIVVIDGRINQQRMHIPFVRQLLDKTELSCNQTPDKPSKFFIILMHSSGQELDYKSAFPSIFLNDWDYWFLDTSTPGSSFHLQKMLQIFTSKIGITHQREAVDNALCDLNILFDDCLFDFVSRLQINIIKLADDMFINQNASEFYQRQTSNYRRVQCLKTIFQQLNELQKHIISCYHENVSMKEDSLRKNCNSIYDLAKDTLCGKHFYGLVDSLHSRMRLSFTNFASFILKFIVDDYGLESLTKLSNKNDDYGKLLELIDYSSFSFDNETQTTPMMQRILTLNDHYGCIPQTPLFYLFRQRIKNLADEIKSRLADQQNEVQNGLEFDNFDPQAPAPALQPLPTTTTRNKVYGVKNEPDNTREQFCNQLIQSIANDKILSKIISASILQSYANDLIRILSTIIEKNFHDSQKQCQKTIDFVCRWLLLVDENEKESFNSSFNHHIWQLAHVYASIEYDENYLLSLYYACRIAEDIDPNQSFYQDLLAEENISRSKVRENLFQLMFLRLWTNLCHLCETNEDTKKWIQSYSLISKYYPSDKVLKRVKFVQMKVNIEFMSLVYLILLNVKTPQPIKLIQNLLKDTSLIQDGATDQHRNLEESSCLKLLPTIIQTIDQYFKENNANNGTLMMDIQQWILATLKVSKGSSYQEIISLLKFLNQPTCHLSLPMKQLLFDELIKILIGISQQKRLNVPQQQFIDAWDRVSFLSVMTECMGDETLENYQIPYHTSVINNTNQNHLLMDLLFFHLRRLVNNQQIQPSFINKILLSNLPRINDANRVAIADKVFKQLKDYFILLTTALLLCQPDLDIEDQQKINQIIGTVIDQYLIIPTSFVQLSKNLELFFSVIVMKKSWDFLLDLLRSKRIQDANAAWANVLHDLFTEKSVQQPKKHQNLYYQVQFTLSTDNTESIFPALHVPYDELNQLINECINNNDVAKRWIPLTDWITSKLNSDPPLVNATEIKVMLLLNIYYVYYCNARLNSLDNLLTIIEDKLQPCDEEQRVFRAFLQPEKHMIGYPNENNVKDNNYLNDLFKIDFKDDEQLPIRHTLVNLLVMILLGGKENTLWMFAFEPLKLEGTHGFASTATSPITRNGVHYDCGCVLSENGGLEQLHGGNEFSIPAVYIAFFATFGAMAWHLLLYESSVGNLCHPILAKHAINPTADLAGISKDSIRARTCYFVCTRLLSTNIFLQLQMNQDDVCLLFNRCFELFAQHTRQLDRNPWIKPLYKTNIEKLEAEKEFRNKIFYPTNNKMADYKQIINNLQSQSEPQTRLLDYVAKMSIIIEVIHFKTELCNPESSQLPLTILRRLLDSFEFLKMIRYIYALSQFHVLIHRTFTRLIEQNEFHTITLKELYERASQLSNRLRQPNQQDKYYKIIEKGIEAVNTYHSFANGQIRPGACDITQHFEPISMDTPISYLVETDSYDEGDIIMRILSVLVNYHNNLLGLLGTEIERNGDTLGLGPLKDILKELLEREISILQIVHENMGTITLNQDDCQWIEKLSCASLENEKDYFLKLNTPLKFNFLYVQSNLVRTYLLYCHINYQHIKGKYQCYIQRKSQGTANAIEIDDDIDMDSLNRLTDEWNHLEQKSLGQLQNEFNFLQRIIDILKDASEDHSTESLSEFIRTTNYDDRFAEQFEQYEMKDFSLSQIKLVCRLYEQSINRYQHAFINVSQLLRVPLDKIHNDELDRMLKLSFIPSNDEIKKEEFQDRIEKITEFLSDVKNEERFIETEWTKSFSETCNILCIESPIVQFIPLEIKCENYVPLCLKFIEIRSQLQERMINIEEKTVKLWSARFDIPDTARSKENSFLIFRNKDDDFVDLNPNSRPPLDRQQSLVVDSQSPSTNPIDWWQLADLPSASAESMNPANVPPGTVYEETILYTPIFKLKVKSIPLPPSALFENTQTKAEQLKSNSSNARYTITFKDGKQLKYHTRPERFYAQLKKSFDEKKYEMNKICFIDPNQVLLDFTKVNDNDQLPIIESEYRVMEKDLLPM</sequence>
<dbReference type="Proteomes" id="UP000663872">
    <property type="component" value="Unassembled WGS sequence"/>
</dbReference>
<accession>A0A821LI55</accession>
<name>A0A821LI55_9BILA</name>
<evidence type="ECO:0000313" key="1">
    <source>
        <dbReference type="EMBL" id="CAF3348509.1"/>
    </source>
</evidence>
<dbReference type="Proteomes" id="UP000663848">
    <property type="component" value="Unassembled WGS sequence"/>
</dbReference>
<evidence type="ECO:0000313" key="3">
    <source>
        <dbReference type="Proteomes" id="UP000663848"/>
    </source>
</evidence>
<dbReference type="EMBL" id="CAJNYT010000426">
    <property type="protein sequence ID" value="CAF3348509.1"/>
    <property type="molecule type" value="Genomic_DNA"/>
</dbReference>